<feature type="compositionally biased region" description="Basic and acidic residues" evidence="4">
    <location>
        <begin position="76"/>
        <end position="86"/>
    </location>
</feature>
<evidence type="ECO:0000313" key="6">
    <source>
        <dbReference type="EMBL" id="KAG0464128.1"/>
    </source>
</evidence>
<dbReference type="PANTHER" id="PTHR12446">
    <property type="entry name" value="TESMIN/TSO1-RELATED"/>
    <property type="match status" value="1"/>
</dbReference>
<evidence type="ECO:0000256" key="3">
    <source>
        <dbReference type="ARBA" id="ARBA00023242"/>
    </source>
</evidence>
<feature type="region of interest" description="Disordered" evidence="4">
    <location>
        <begin position="531"/>
        <end position="555"/>
    </location>
</feature>
<dbReference type="AlphaFoldDB" id="A0A835Q3P9"/>
<dbReference type="SMART" id="SM01114">
    <property type="entry name" value="CXC"/>
    <property type="match status" value="2"/>
</dbReference>
<dbReference type="PANTHER" id="PTHR12446:SF34">
    <property type="entry name" value="PROTEIN LIN-54 HOMOLOG"/>
    <property type="match status" value="1"/>
</dbReference>
<comment type="similarity">
    <text evidence="2">Belongs to the lin-54 family.</text>
</comment>
<keyword evidence="3" id="KW-0539">Nucleus</keyword>
<evidence type="ECO:0000256" key="1">
    <source>
        <dbReference type="ARBA" id="ARBA00004123"/>
    </source>
</evidence>
<evidence type="ECO:0000313" key="7">
    <source>
        <dbReference type="Proteomes" id="UP000636800"/>
    </source>
</evidence>
<name>A0A835Q3P9_VANPL</name>
<dbReference type="PROSITE" id="PS51634">
    <property type="entry name" value="CRC"/>
    <property type="match status" value="1"/>
</dbReference>
<feature type="region of interest" description="Disordered" evidence="4">
    <location>
        <begin position="66"/>
        <end position="86"/>
    </location>
</feature>
<dbReference type="GO" id="GO:0005634">
    <property type="term" value="C:nucleus"/>
    <property type="evidence" value="ECO:0007669"/>
    <property type="project" value="UniProtKB-SubCell"/>
</dbReference>
<dbReference type="EMBL" id="JADCNL010000010">
    <property type="protein sequence ID" value="KAG0464128.1"/>
    <property type="molecule type" value="Genomic_DNA"/>
</dbReference>
<dbReference type="InterPro" id="IPR005172">
    <property type="entry name" value="CRC"/>
</dbReference>
<organism evidence="6 7">
    <name type="scientific">Vanilla planifolia</name>
    <name type="common">Vanilla</name>
    <dbReference type="NCBI Taxonomy" id="51239"/>
    <lineage>
        <taxon>Eukaryota</taxon>
        <taxon>Viridiplantae</taxon>
        <taxon>Streptophyta</taxon>
        <taxon>Embryophyta</taxon>
        <taxon>Tracheophyta</taxon>
        <taxon>Spermatophyta</taxon>
        <taxon>Magnoliopsida</taxon>
        <taxon>Liliopsida</taxon>
        <taxon>Asparagales</taxon>
        <taxon>Orchidaceae</taxon>
        <taxon>Vanilloideae</taxon>
        <taxon>Vanilleae</taxon>
        <taxon>Vanilla</taxon>
    </lineage>
</organism>
<keyword evidence="7" id="KW-1185">Reference proteome</keyword>
<accession>A0A835Q3P9</accession>
<protein>
    <recommendedName>
        <fullName evidence="5">CRC domain-containing protein</fullName>
    </recommendedName>
</protein>
<feature type="compositionally biased region" description="Basic and acidic residues" evidence="4">
    <location>
        <begin position="375"/>
        <end position="392"/>
    </location>
</feature>
<comment type="subcellular location">
    <subcellularLocation>
        <location evidence="1">Nucleus</location>
    </subcellularLocation>
</comment>
<evidence type="ECO:0000256" key="2">
    <source>
        <dbReference type="ARBA" id="ARBA00007267"/>
    </source>
</evidence>
<dbReference type="GO" id="GO:0006355">
    <property type="term" value="P:regulation of DNA-templated transcription"/>
    <property type="evidence" value="ECO:0007669"/>
    <property type="project" value="TreeGrafter"/>
</dbReference>
<proteinExistence type="inferred from homology"/>
<feature type="domain" description="CRC" evidence="5">
    <location>
        <begin position="95"/>
        <end position="219"/>
    </location>
</feature>
<dbReference type="Pfam" id="PF03638">
    <property type="entry name" value="TCR"/>
    <property type="match status" value="2"/>
</dbReference>
<reference evidence="6 7" key="1">
    <citation type="journal article" date="2020" name="Nat. Food">
        <title>A phased Vanilla planifolia genome enables genetic improvement of flavour and production.</title>
        <authorList>
            <person name="Hasing T."/>
            <person name="Tang H."/>
            <person name="Brym M."/>
            <person name="Khazi F."/>
            <person name="Huang T."/>
            <person name="Chambers A.H."/>
        </authorList>
    </citation>
    <scope>NUCLEOTIDE SEQUENCE [LARGE SCALE GENOMIC DNA]</scope>
    <source>
        <tissue evidence="6">Leaf</tissue>
    </source>
</reference>
<feature type="region of interest" description="Disordered" evidence="4">
    <location>
        <begin position="359"/>
        <end position="414"/>
    </location>
</feature>
<evidence type="ECO:0000259" key="5">
    <source>
        <dbReference type="PROSITE" id="PS51634"/>
    </source>
</evidence>
<dbReference type="Proteomes" id="UP000636800">
    <property type="component" value="Chromosome 10"/>
</dbReference>
<comment type="caution">
    <text evidence="6">The sequence shown here is derived from an EMBL/GenBank/DDBJ whole genome shotgun (WGS) entry which is preliminary data.</text>
</comment>
<dbReference type="InterPro" id="IPR033467">
    <property type="entry name" value="Tesmin/TSO1-like_CXC"/>
</dbReference>
<evidence type="ECO:0000256" key="4">
    <source>
        <dbReference type="SAM" id="MobiDB-lite"/>
    </source>
</evidence>
<dbReference type="OrthoDB" id="674604at2759"/>
<sequence length="555" mass="60502">MEQGVQTASPGPSDFPSRKLVRQLDFSSSNCSVPQAATLAVPVSCGPSQQLMQQNQKHAPALAILPPPMPVSMKPESPKTRPRPLFEVKEGTPTRKKNCNCKHSRCLKLYCECFASGVYCDGCNCANCYNNAENEATRHEAVEATLERNPNAFRPKIGSSPHTTRDVSEEKSEVALVGKHNKGCHCKKSGCLKKYCECFQANILCSENCKCMDCKNFEGSEERRALYSDHGNAMTNMQQTANAAINGAIGSPLYCSTASKKRKNPDNFFGLSAKDQSIQRLAQYPQASQLKNSDPASFASIPVGRATCQGSLGSSKIAYRPLLADIVQADDVKELCRILVVLSGEAARIAADKKVYEDKTPKMEEQTESSLASSSHDKDDTRNEAEHKKASADDCLSGTHADRMSTGESVSDLVEPQKIVEPMSPGTLALMCDEQDMMFMASHEPTPPPNISFNQSKTKVYPEQEKCVLMGFRESLLKLINCGASKEAKFALMTMKSKASSQKEPMIYSMSGTAASGATKIPQSVNENAFPATSRVGNQTEHSILKPKVENNMEM</sequence>
<gene>
    <name evidence="6" type="ORF">HPP92_020197</name>
</gene>
<dbReference type="InterPro" id="IPR028307">
    <property type="entry name" value="Lin-54_fam"/>
</dbReference>
<feature type="compositionally biased region" description="Basic and acidic residues" evidence="4">
    <location>
        <begin position="543"/>
        <end position="555"/>
    </location>
</feature>